<dbReference type="EMBL" id="UOEU01000292">
    <property type="protein sequence ID" value="VAW31823.1"/>
    <property type="molecule type" value="Genomic_DNA"/>
</dbReference>
<dbReference type="GO" id="GO:0004422">
    <property type="term" value="F:hypoxanthine phosphoribosyltransferase activity"/>
    <property type="evidence" value="ECO:0007669"/>
    <property type="project" value="InterPro"/>
</dbReference>
<dbReference type="GO" id="GO:0006178">
    <property type="term" value="P:guanine salvage"/>
    <property type="evidence" value="ECO:0007669"/>
    <property type="project" value="TreeGrafter"/>
</dbReference>
<dbReference type="PANTHER" id="PTHR43340:SF1">
    <property type="entry name" value="HYPOXANTHINE PHOSPHORIBOSYLTRANSFERASE"/>
    <property type="match status" value="1"/>
</dbReference>
<evidence type="ECO:0000256" key="8">
    <source>
        <dbReference type="ARBA" id="ARBA00022679"/>
    </source>
</evidence>
<evidence type="ECO:0000256" key="12">
    <source>
        <dbReference type="ARBA" id="ARBA00022842"/>
    </source>
</evidence>
<gene>
    <name evidence="14" type="ORF">MNBD_CHLOROFLEXI01-2109</name>
</gene>
<dbReference type="GO" id="GO:0000287">
    <property type="term" value="F:magnesium ion binding"/>
    <property type="evidence" value="ECO:0007669"/>
    <property type="project" value="TreeGrafter"/>
</dbReference>
<evidence type="ECO:0000256" key="2">
    <source>
        <dbReference type="ARBA" id="ARBA00004496"/>
    </source>
</evidence>
<sequence>MNQKPRDLHQDIDHILITEEQIQQRIMSIAAAIEADYADDDDLLLICVLKGGYIFLSDLSRALKRPHHLDFMGISSYGGGTISQGAVQIIMDLKQPLAGRNVLIIEDIIDSGHTLRYLRQTLLARQPASLKICTLLNKPSRREVDVTVDYIGFDIPDEFVVGYGLDFDQMYRNFPFIAVLKPEVFAHLNL</sequence>
<dbReference type="SUPFAM" id="SSF53271">
    <property type="entry name" value="PRTase-like"/>
    <property type="match status" value="1"/>
</dbReference>
<keyword evidence="9" id="KW-0479">Metal-binding</keyword>
<dbReference type="GO" id="GO:0006166">
    <property type="term" value="P:purine ribonucleoside salvage"/>
    <property type="evidence" value="ECO:0007669"/>
    <property type="project" value="UniProtKB-KW"/>
</dbReference>
<evidence type="ECO:0000256" key="1">
    <source>
        <dbReference type="ARBA" id="ARBA00001946"/>
    </source>
</evidence>
<name>A0A3B0UUM3_9ZZZZ</name>
<dbReference type="NCBIfam" id="TIGR01203">
    <property type="entry name" value="HGPRTase"/>
    <property type="match status" value="1"/>
</dbReference>
<evidence type="ECO:0000256" key="11">
    <source>
        <dbReference type="ARBA" id="ARBA00022741"/>
    </source>
</evidence>
<keyword evidence="7 14" id="KW-0328">Glycosyltransferase</keyword>
<evidence type="ECO:0000259" key="13">
    <source>
        <dbReference type="Pfam" id="PF00156"/>
    </source>
</evidence>
<reference evidence="14" key="1">
    <citation type="submission" date="2018-06" db="EMBL/GenBank/DDBJ databases">
        <authorList>
            <person name="Zhirakovskaya E."/>
        </authorList>
    </citation>
    <scope>NUCLEOTIDE SEQUENCE</scope>
</reference>
<evidence type="ECO:0000256" key="4">
    <source>
        <dbReference type="ARBA" id="ARBA00008391"/>
    </source>
</evidence>
<dbReference type="GO" id="GO:0032264">
    <property type="term" value="P:IMP salvage"/>
    <property type="evidence" value="ECO:0007669"/>
    <property type="project" value="TreeGrafter"/>
</dbReference>
<evidence type="ECO:0000256" key="5">
    <source>
        <dbReference type="ARBA" id="ARBA00011895"/>
    </source>
</evidence>
<evidence type="ECO:0000256" key="6">
    <source>
        <dbReference type="ARBA" id="ARBA00022490"/>
    </source>
</evidence>
<dbReference type="InterPro" id="IPR029057">
    <property type="entry name" value="PRTase-like"/>
</dbReference>
<comment type="subcellular location">
    <subcellularLocation>
        <location evidence="2">Cytoplasm</location>
    </subcellularLocation>
</comment>
<dbReference type="GO" id="GO:0005829">
    <property type="term" value="C:cytosol"/>
    <property type="evidence" value="ECO:0007669"/>
    <property type="project" value="TreeGrafter"/>
</dbReference>
<evidence type="ECO:0000256" key="9">
    <source>
        <dbReference type="ARBA" id="ARBA00022723"/>
    </source>
</evidence>
<keyword evidence="12" id="KW-0460">Magnesium</keyword>
<keyword evidence="10" id="KW-0660">Purine salvage</keyword>
<dbReference type="InterPro" id="IPR050408">
    <property type="entry name" value="HGPRT"/>
</dbReference>
<feature type="domain" description="Phosphoribosyltransferase" evidence="13">
    <location>
        <begin position="20"/>
        <end position="167"/>
    </location>
</feature>
<dbReference type="GO" id="GO:0032263">
    <property type="term" value="P:GMP salvage"/>
    <property type="evidence" value="ECO:0007669"/>
    <property type="project" value="TreeGrafter"/>
</dbReference>
<organism evidence="14">
    <name type="scientific">hydrothermal vent metagenome</name>
    <dbReference type="NCBI Taxonomy" id="652676"/>
    <lineage>
        <taxon>unclassified sequences</taxon>
        <taxon>metagenomes</taxon>
        <taxon>ecological metagenomes</taxon>
    </lineage>
</organism>
<proteinExistence type="inferred from homology"/>
<dbReference type="InterPro" id="IPR005904">
    <property type="entry name" value="Hxn_phspho_trans"/>
</dbReference>
<dbReference type="FunFam" id="3.40.50.2020:FF:000006">
    <property type="entry name" value="Hypoxanthine phosphoribosyltransferase"/>
    <property type="match status" value="1"/>
</dbReference>
<comment type="cofactor">
    <cofactor evidence="1">
        <name>Mg(2+)</name>
        <dbReference type="ChEBI" id="CHEBI:18420"/>
    </cofactor>
</comment>
<evidence type="ECO:0000313" key="14">
    <source>
        <dbReference type="EMBL" id="VAW31823.1"/>
    </source>
</evidence>
<keyword evidence="8 14" id="KW-0808">Transferase</keyword>
<dbReference type="Gene3D" id="3.40.50.2020">
    <property type="match status" value="1"/>
</dbReference>
<keyword evidence="6" id="KW-0963">Cytoplasm</keyword>
<comment type="similarity">
    <text evidence="4">Belongs to the purine/pyrimidine phosphoribosyltransferase family.</text>
</comment>
<dbReference type="GO" id="GO:0046100">
    <property type="term" value="P:hypoxanthine metabolic process"/>
    <property type="evidence" value="ECO:0007669"/>
    <property type="project" value="TreeGrafter"/>
</dbReference>
<dbReference type="InterPro" id="IPR000836">
    <property type="entry name" value="PRTase_dom"/>
</dbReference>
<comment type="pathway">
    <text evidence="3">Purine metabolism; IMP biosynthesis via salvage pathway; IMP from hypoxanthine: step 1/1.</text>
</comment>
<accession>A0A3B0UUM3</accession>
<keyword evidence="11" id="KW-0547">Nucleotide-binding</keyword>
<evidence type="ECO:0000256" key="3">
    <source>
        <dbReference type="ARBA" id="ARBA00004669"/>
    </source>
</evidence>
<evidence type="ECO:0000256" key="7">
    <source>
        <dbReference type="ARBA" id="ARBA00022676"/>
    </source>
</evidence>
<dbReference type="EC" id="2.4.2.8" evidence="5"/>
<protein>
    <recommendedName>
        <fullName evidence="5">hypoxanthine phosphoribosyltransferase</fullName>
        <ecNumber evidence="5">2.4.2.8</ecNumber>
    </recommendedName>
</protein>
<evidence type="ECO:0000256" key="10">
    <source>
        <dbReference type="ARBA" id="ARBA00022726"/>
    </source>
</evidence>
<dbReference type="Pfam" id="PF00156">
    <property type="entry name" value="Pribosyltran"/>
    <property type="match status" value="1"/>
</dbReference>
<dbReference type="GO" id="GO:0000166">
    <property type="term" value="F:nucleotide binding"/>
    <property type="evidence" value="ECO:0007669"/>
    <property type="project" value="UniProtKB-KW"/>
</dbReference>
<dbReference type="PANTHER" id="PTHR43340">
    <property type="entry name" value="HYPOXANTHINE-GUANINE PHOSPHORIBOSYLTRANSFERASE"/>
    <property type="match status" value="1"/>
</dbReference>
<dbReference type="AlphaFoldDB" id="A0A3B0UUM3"/>
<dbReference type="CDD" id="cd06223">
    <property type="entry name" value="PRTases_typeI"/>
    <property type="match status" value="1"/>
</dbReference>